<dbReference type="SUPFAM" id="SSF117892">
    <property type="entry name" value="Band 7/SPFH domain"/>
    <property type="match status" value="1"/>
</dbReference>
<dbReference type="InterPro" id="IPR001107">
    <property type="entry name" value="Band_7"/>
</dbReference>
<evidence type="ECO:0000313" key="5">
    <source>
        <dbReference type="Proteomes" id="UP000298458"/>
    </source>
</evidence>
<protein>
    <submittedName>
        <fullName evidence="4">Band 7 protein</fullName>
    </submittedName>
</protein>
<dbReference type="AlphaFoldDB" id="A0A4R9GI98"/>
<name>A0A4R9GI98_9LEPT</name>
<dbReference type="Gene3D" id="3.30.479.30">
    <property type="entry name" value="Band 7 domain"/>
    <property type="match status" value="1"/>
</dbReference>
<sequence length="361" mass="40940">MRGLMFGIRFIKTRPIDYVLLFRSGKIRKQGAGLNFFYYAPSSTLVIVPADTRDALFIFKENTLDFQELDIQGQVTYRVLDPQKLASLLDFTVDVKGKYLGDGIEKLDLRMTNLIQVAIREKFRSLNLADALTAASSLAEPVLERLRQNPALKELGIEVLDFAILKISPTPEIARALEAASRENLLKNADDAVYQRRNFAVEQERKIKENELQTQIAVEEKNRTIRETQMNAEIAVQEKQKLVEEAKMDSVQVVERKKAEIETQKLASLVDQEKRKKDLVEYQTQNLLQFSKARGQATREELAAFKELSPEIVEILALGSMDSSKIISRAVRDLAKNAEKIGNLNLSPELMSLLINKEKGK</sequence>
<dbReference type="InterPro" id="IPR036013">
    <property type="entry name" value="Band_7/SPFH_dom_sf"/>
</dbReference>
<feature type="coiled-coil region" evidence="2">
    <location>
        <begin position="218"/>
        <end position="245"/>
    </location>
</feature>
<dbReference type="GO" id="GO:0016020">
    <property type="term" value="C:membrane"/>
    <property type="evidence" value="ECO:0007669"/>
    <property type="project" value="UniProtKB-SubCell"/>
</dbReference>
<evidence type="ECO:0000313" key="4">
    <source>
        <dbReference type="EMBL" id="TGK11876.1"/>
    </source>
</evidence>
<dbReference type="EMBL" id="RQET01000004">
    <property type="protein sequence ID" value="TGK11876.1"/>
    <property type="molecule type" value="Genomic_DNA"/>
</dbReference>
<feature type="domain" description="Band 7" evidence="3">
    <location>
        <begin position="17"/>
        <end position="190"/>
    </location>
</feature>
<proteinExistence type="predicted"/>
<comment type="caution">
    <text evidence="4">The sequence shown here is derived from an EMBL/GenBank/DDBJ whole genome shotgun (WGS) entry which is preliminary data.</text>
</comment>
<reference evidence="4" key="1">
    <citation type="journal article" date="2019" name="PLoS Negl. Trop. Dis.">
        <title>Revisiting the worldwide diversity of Leptospira species in the environment.</title>
        <authorList>
            <person name="Vincent A.T."/>
            <person name="Schiettekatte O."/>
            <person name="Bourhy P."/>
            <person name="Veyrier F.J."/>
            <person name="Picardeau M."/>
        </authorList>
    </citation>
    <scope>NUCLEOTIDE SEQUENCE [LARGE SCALE GENOMIC DNA]</scope>
    <source>
        <strain evidence="4">SSW15</strain>
    </source>
</reference>
<evidence type="ECO:0000256" key="1">
    <source>
        <dbReference type="ARBA" id="ARBA00004167"/>
    </source>
</evidence>
<gene>
    <name evidence="4" type="ORF">EHO60_06200</name>
</gene>
<dbReference type="OrthoDB" id="3469168at2"/>
<organism evidence="4 5">
    <name type="scientific">Leptospira fletcheri</name>
    <dbReference type="NCBI Taxonomy" id="2484981"/>
    <lineage>
        <taxon>Bacteria</taxon>
        <taxon>Pseudomonadati</taxon>
        <taxon>Spirochaetota</taxon>
        <taxon>Spirochaetia</taxon>
        <taxon>Leptospirales</taxon>
        <taxon>Leptospiraceae</taxon>
        <taxon>Leptospira</taxon>
    </lineage>
</organism>
<keyword evidence="5" id="KW-1185">Reference proteome</keyword>
<dbReference type="Proteomes" id="UP000298458">
    <property type="component" value="Unassembled WGS sequence"/>
</dbReference>
<evidence type="ECO:0000256" key="2">
    <source>
        <dbReference type="SAM" id="Coils"/>
    </source>
</evidence>
<dbReference type="Pfam" id="PF01145">
    <property type="entry name" value="Band_7"/>
    <property type="match status" value="1"/>
</dbReference>
<accession>A0A4R9GI98</accession>
<evidence type="ECO:0000259" key="3">
    <source>
        <dbReference type="Pfam" id="PF01145"/>
    </source>
</evidence>
<comment type="subcellular location">
    <subcellularLocation>
        <location evidence="1">Membrane</location>
        <topology evidence="1">Single-pass membrane protein</topology>
    </subcellularLocation>
</comment>
<keyword evidence="2" id="KW-0175">Coiled coil</keyword>